<keyword evidence="7" id="KW-1133">Transmembrane helix</keyword>
<dbReference type="Pfam" id="PF01494">
    <property type="entry name" value="FAD_binding_3"/>
    <property type="match status" value="1"/>
</dbReference>
<evidence type="ECO:0000256" key="4">
    <source>
        <dbReference type="ARBA" id="ARBA00022827"/>
    </source>
</evidence>
<evidence type="ECO:0000259" key="8">
    <source>
        <dbReference type="PROSITE" id="PS50850"/>
    </source>
</evidence>
<dbReference type="PROSITE" id="PS50850">
    <property type="entry name" value="MFS"/>
    <property type="match status" value="1"/>
</dbReference>
<dbReference type="VEuPathDB" id="FungiDB:A1O9_08477"/>
<evidence type="ECO:0000256" key="3">
    <source>
        <dbReference type="ARBA" id="ARBA00022630"/>
    </source>
</evidence>
<dbReference type="GO" id="GO:0016020">
    <property type="term" value="C:membrane"/>
    <property type="evidence" value="ECO:0007669"/>
    <property type="project" value="UniProtKB-SubCell"/>
</dbReference>
<sequence length="632" mass="69305">MYRGTGPDGVARPNSSGITVIIIGLGYAGAVAAVECHRKGHKVIVFEQAPDIKALGDVIGITGNAAQIISKWGDGKVHKRIEPFLSDYARMNIYNTKGERLWSHTMLGYSAGSGYAANRGDLAVIFYSHVRDLGIEVHLGKRVTKYFENEAEAGVVVDGKRYAADCVLACDGVHSKARGFIIGRSDSPHSTGYAVYRAWYNGDNASQDPDLAWLVEGPHDKMETYIGPDVHCIIGTGRGCKDIVWTCTHKDTYDIAESWSFPGKIEDALKVVEGWDPKVTKVISKTPPDQLVDYKLLWRDPLPGWVSNHGRMMLVGDSAHPFLPTSGQGAGQAVEDAATVAICLELAGKNRISLALRASEKIRYARATLAQRIGVETRDAWHKTDWNAVKKNPKLLEMPRPDWLFGHDPQEYAYEEFETAVHAVETGCEYIPRNIPPPGQTHRTGDFSGKKLKAWKAPMLRPKLFGILEDFKLEHVPGTALLNDELQPIHAVGLKHGTGKYSHIFLVPQPSEDPNDPLNWPLWQKDLCLFTRLLGTLLFPGVLVSILSPATYPMSAEFGTTLTAIAQLTGYCLLCVGSFGIFVSAMSRLWGKRPQFLLASLSGIIGTLVGECARNYNSILAARLLQGFSVAA</sequence>
<dbReference type="SUPFAM" id="SSF103473">
    <property type="entry name" value="MFS general substrate transporter"/>
    <property type="match status" value="1"/>
</dbReference>
<dbReference type="InterPro" id="IPR020846">
    <property type="entry name" value="MFS_dom"/>
</dbReference>
<dbReference type="InterPro" id="IPR002938">
    <property type="entry name" value="FAD-bd"/>
</dbReference>
<evidence type="ECO:0000256" key="7">
    <source>
        <dbReference type="SAM" id="Phobius"/>
    </source>
</evidence>
<feature type="transmembrane region" description="Helical" evidence="7">
    <location>
        <begin position="564"/>
        <end position="585"/>
    </location>
</feature>
<proteinExistence type="inferred from homology"/>
<organism evidence="9 10">
    <name type="scientific">Exophiala aquamarina CBS 119918</name>
    <dbReference type="NCBI Taxonomy" id="1182545"/>
    <lineage>
        <taxon>Eukaryota</taxon>
        <taxon>Fungi</taxon>
        <taxon>Dikarya</taxon>
        <taxon>Ascomycota</taxon>
        <taxon>Pezizomycotina</taxon>
        <taxon>Eurotiomycetes</taxon>
        <taxon>Chaetothyriomycetidae</taxon>
        <taxon>Chaetothyriales</taxon>
        <taxon>Herpotrichiellaceae</taxon>
        <taxon>Exophiala</taxon>
    </lineage>
</organism>
<dbReference type="Gene3D" id="1.20.1720.10">
    <property type="entry name" value="Multidrug resistance protein D"/>
    <property type="match status" value="1"/>
</dbReference>
<comment type="caution">
    <text evidence="9">The sequence shown here is derived from an EMBL/GenBank/DDBJ whole genome shotgun (WGS) entry which is preliminary data.</text>
</comment>
<name>A0A072P7M4_9EURO</name>
<dbReference type="InterPro" id="IPR036188">
    <property type="entry name" value="FAD/NAD-bd_sf"/>
</dbReference>
<dbReference type="PANTHER" id="PTHR13789:SF236">
    <property type="entry name" value="MONOOXYGENASE, PUTATIVE (AFU_ORTHOLOGUE AFUA_6G12060)-RELATED"/>
    <property type="match status" value="1"/>
</dbReference>
<evidence type="ECO:0000313" key="10">
    <source>
        <dbReference type="Proteomes" id="UP000027920"/>
    </source>
</evidence>
<dbReference type="GeneID" id="25283390"/>
<dbReference type="InterPro" id="IPR036259">
    <property type="entry name" value="MFS_trans_sf"/>
</dbReference>
<gene>
    <name evidence="9" type="ORF">A1O9_08477</name>
</gene>
<keyword evidence="10" id="KW-1185">Reference proteome</keyword>
<dbReference type="SUPFAM" id="SSF51905">
    <property type="entry name" value="FAD/NAD(P)-binding domain"/>
    <property type="match status" value="1"/>
</dbReference>
<evidence type="ECO:0000256" key="5">
    <source>
        <dbReference type="ARBA" id="ARBA00023002"/>
    </source>
</evidence>
<evidence type="ECO:0000256" key="2">
    <source>
        <dbReference type="ARBA" id="ARBA00007992"/>
    </source>
</evidence>
<dbReference type="Gene3D" id="3.50.50.60">
    <property type="entry name" value="FAD/NAD(P)-binding domain"/>
    <property type="match status" value="1"/>
</dbReference>
<reference evidence="9 10" key="1">
    <citation type="submission" date="2013-03" db="EMBL/GenBank/DDBJ databases">
        <title>The Genome Sequence of Exophiala aquamarina CBS 119918.</title>
        <authorList>
            <consortium name="The Broad Institute Genomics Platform"/>
            <person name="Cuomo C."/>
            <person name="de Hoog S."/>
            <person name="Gorbushina A."/>
            <person name="Walker B."/>
            <person name="Young S.K."/>
            <person name="Zeng Q."/>
            <person name="Gargeya S."/>
            <person name="Fitzgerald M."/>
            <person name="Haas B."/>
            <person name="Abouelleil A."/>
            <person name="Allen A.W."/>
            <person name="Alvarado L."/>
            <person name="Arachchi H.M."/>
            <person name="Berlin A.M."/>
            <person name="Chapman S.B."/>
            <person name="Gainer-Dewar J."/>
            <person name="Goldberg J."/>
            <person name="Griggs A."/>
            <person name="Gujja S."/>
            <person name="Hansen M."/>
            <person name="Howarth C."/>
            <person name="Imamovic A."/>
            <person name="Ireland A."/>
            <person name="Larimer J."/>
            <person name="McCowan C."/>
            <person name="Murphy C."/>
            <person name="Pearson M."/>
            <person name="Poon T.W."/>
            <person name="Priest M."/>
            <person name="Roberts A."/>
            <person name="Saif S."/>
            <person name="Shea T."/>
            <person name="Sisk P."/>
            <person name="Sykes S."/>
            <person name="Wortman J."/>
            <person name="Nusbaum C."/>
            <person name="Birren B."/>
        </authorList>
    </citation>
    <scope>NUCLEOTIDE SEQUENCE [LARGE SCALE GENOMIC DNA]</scope>
    <source>
        <strain evidence="9 10">CBS 119918</strain>
    </source>
</reference>
<dbReference type="RefSeq" id="XP_013258317.1">
    <property type="nucleotide sequence ID" value="XM_013402863.1"/>
</dbReference>
<dbReference type="EMBL" id="AMGV01000007">
    <property type="protein sequence ID" value="KEF55727.1"/>
    <property type="molecule type" value="Genomic_DNA"/>
</dbReference>
<keyword evidence="5" id="KW-0560">Oxidoreductase</keyword>
<dbReference type="GO" id="GO:0004497">
    <property type="term" value="F:monooxygenase activity"/>
    <property type="evidence" value="ECO:0007669"/>
    <property type="project" value="UniProtKB-KW"/>
</dbReference>
<keyword evidence="7" id="KW-0472">Membrane</keyword>
<dbReference type="AlphaFoldDB" id="A0A072P7M4"/>
<dbReference type="SUPFAM" id="SSF54373">
    <property type="entry name" value="FAD-linked reductases, C-terminal domain"/>
    <property type="match status" value="1"/>
</dbReference>
<dbReference type="Proteomes" id="UP000027920">
    <property type="component" value="Unassembled WGS sequence"/>
</dbReference>
<dbReference type="PRINTS" id="PR00420">
    <property type="entry name" value="RNGMNOXGNASE"/>
</dbReference>
<keyword evidence="6" id="KW-0503">Monooxygenase</keyword>
<keyword evidence="4" id="KW-0274">FAD</keyword>
<evidence type="ECO:0000256" key="6">
    <source>
        <dbReference type="ARBA" id="ARBA00023033"/>
    </source>
</evidence>
<evidence type="ECO:0000256" key="1">
    <source>
        <dbReference type="ARBA" id="ARBA00004141"/>
    </source>
</evidence>
<accession>A0A072P7M4</accession>
<comment type="similarity">
    <text evidence="2">Belongs to the paxM FAD-dependent monooxygenase family.</text>
</comment>
<feature type="transmembrane region" description="Helical" evidence="7">
    <location>
        <begin position="533"/>
        <end position="552"/>
    </location>
</feature>
<dbReference type="OrthoDB" id="16820at2759"/>
<feature type="domain" description="Major facilitator superfamily (MFS) profile" evidence="8">
    <location>
        <begin position="529"/>
        <end position="632"/>
    </location>
</feature>
<dbReference type="HOGENOM" id="CLU_009665_19_1_1"/>
<dbReference type="InterPro" id="IPR050493">
    <property type="entry name" value="FAD-dep_Monooxygenase_BioMet"/>
</dbReference>
<dbReference type="GO" id="GO:0071949">
    <property type="term" value="F:FAD binding"/>
    <property type="evidence" value="ECO:0007669"/>
    <property type="project" value="InterPro"/>
</dbReference>
<feature type="transmembrane region" description="Helical" evidence="7">
    <location>
        <begin position="15"/>
        <end position="34"/>
    </location>
</feature>
<comment type="subcellular location">
    <subcellularLocation>
        <location evidence="1">Membrane</location>
        <topology evidence="1">Multi-pass membrane protein</topology>
    </subcellularLocation>
</comment>
<protein>
    <recommendedName>
        <fullName evidence="8">Major facilitator superfamily (MFS) profile domain-containing protein</fullName>
    </recommendedName>
</protein>
<dbReference type="GO" id="GO:0022857">
    <property type="term" value="F:transmembrane transporter activity"/>
    <property type="evidence" value="ECO:0007669"/>
    <property type="project" value="InterPro"/>
</dbReference>
<evidence type="ECO:0000313" key="9">
    <source>
        <dbReference type="EMBL" id="KEF55727.1"/>
    </source>
</evidence>
<keyword evidence="7" id="KW-0812">Transmembrane</keyword>
<keyword evidence="3" id="KW-0285">Flavoprotein</keyword>
<dbReference type="PANTHER" id="PTHR13789">
    <property type="entry name" value="MONOOXYGENASE"/>
    <property type="match status" value="1"/>
</dbReference>